<dbReference type="Proteomes" id="UP000572817">
    <property type="component" value="Unassembled WGS sequence"/>
</dbReference>
<dbReference type="InterPro" id="IPR036291">
    <property type="entry name" value="NAD(P)-bd_dom_sf"/>
</dbReference>
<dbReference type="PANTHER" id="PTHR43162">
    <property type="match status" value="1"/>
</dbReference>
<dbReference type="EMBL" id="WWBZ02000073">
    <property type="protein sequence ID" value="KAF4302377.1"/>
    <property type="molecule type" value="Genomic_DNA"/>
</dbReference>
<dbReference type="Gene3D" id="3.40.50.720">
    <property type="entry name" value="NAD(P)-binding Rossmann-like Domain"/>
    <property type="match status" value="1"/>
</dbReference>
<evidence type="ECO:0000313" key="2">
    <source>
        <dbReference type="EMBL" id="KAF4302377.1"/>
    </source>
</evidence>
<dbReference type="SUPFAM" id="SSF51735">
    <property type="entry name" value="NAD(P)-binding Rossmann-fold domains"/>
    <property type="match status" value="1"/>
</dbReference>
<dbReference type="InterPro" id="IPR008030">
    <property type="entry name" value="NmrA-like"/>
</dbReference>
<accession>A0A8H4IL42</accession>
<dbReference type="OrthoDB" id="419598at2759"/>
<dbReference type="InterPro" id="IPR051604">
    <property type="entry name" value="Ergot_Alk_Oxidoreductase"/>
</dbReference>
<organism evidence="2 3">
    <name type="scientific">Botryosphaeria dothidea</name>
    <dbReference type="NCBI Taxonomy" id="55169"/>
    <lineage>
        <taxon>Eukaryota</taxon>
        <taxon>Fungi</taxon>
        <taxon>Dikarya</taxon>
        <taxon>Ascomycota</taxon>
        <taxon>Pezizomycotina</taxon>
        <taxon>Dothideomycetes</taxon>
        <taxon>Dothideomycetes incertae sedis</taxon>
        <taxon>Botryosphaeriales</taxon>
        <taxon>Botryosphaeriaceae</taxon>
        <taxon>Botryosphaeria</taxon>
    </lineage>
</organism>
<dbReference type="PANTHER" id="PTHR43162:SF1">
    <property type="entry name" value="PRESTALK A DIFFERENTIATION PROTEIN A"/>
    <property type="match status" value="1"/>
</dbReference>
<dbReference type="Gene3D" id="3.90.25.10">
    <property type="entry name" value="UDP-galactose 4-epimerase, domain 1"/>
    <property type="match status" value="1"/>
</dbReference>
<feature type="domain" description="NmrA-like" evidence="1">
    <location>
        <begin position="10"/>
        <end position="254"/>
    </location>
</feature>
<protein>
    <recommendedName>
        <fullName evidence="1">NmrA-like domain-containing protein</fullName>
    </recommendedName>
</protein>
<sequence length="310" mass="34680">MPPNTKPIPKSILIFGAAGHIGRPLADFINREAPSIKLRLATSNSSKAETLQYAFPDAEIVTANYYDGESLKAAVNDIEGVFIVSPGGTDERKAIPNLIAALKASASAIHILKLLGMQPESNLRRLPAAVREDELSLPVQCVRAKELLDESDLPVTYLNVGATFMDNFFWMKRGLKEEHKLIWPERLIPFIDPRDIAEVAGRLLLSDNQRHIGQFHTLNNGNDLLRFSGVADIMSELWGVKITHDSSKVSFAREYGPRMGPLVNALWNFFQYEEENEVVWAPNKFVELTIGRKPVTLREWLVAHKEALLS</sequence>
<evidence type="ECO:0000313" key="3">
    <source>
        <dbReference type="Proteomes" id="UP000572817"/>
    </source>
</evidence>
<reference evidence="2" key="1">
    <citation type="submission" date="2020-04" db="EMBL/GenBank/DDBJ databases">
        <title>Genome Assembly and Annotation of Botryosphaeria dothidea sdau 11-99, a Latent Pathogen of Apple Fruit Ring Rot in China.</title>
        <authorList>
            <person name="Yu C."/>
            <person name="Diao Y."/>
            <person name="Lu Q."/>
            <person name="Zhao J."/>
            <person name="Cui S."/>
            <person name="Peng C."/>
            <person name="He B."/>
            <person name="Liu H."/>
        </authorList>
    </citation>
    <scope>NUCLEOTIDE SEQUENCE [LARGE SCALE GENOMIC DNA]</scope>
    <source>
        <strain evidence="2">Sdau11-99</strain>
    </source>
</reference>
<evidence type="ECO:0000259" key="1">
    <source>
        <dbReference type="Pfam" id="PF05368"/>
    </source>
</evidence>
<proteinExistence type="predicted"/>
<gene>
    <name evidence="2" type="ORF">GTA08_BOTSDO10430</name>
</gene>
<name>A0A8H4IL42_9PEZI</name>
<dbReference type="AlphaFoldDB" id="A0A8H4IL42"/>
<keyword evidence="3" id="KW-1185">Reference proteome</keyword>
<comment type="caution">
    <text evidence="2">The sequence shown here is derived from an EMBL/GenBank/DDBJ whole genome shotgun (WGS) entry which is preliminary data.</text>
</comment>
<dbReference type="Pfam" id="PF05368">
    <property type="entry name" value="NmrA"/>
    <property type="match status" value="1"/>
</dbReference>